<evidence type="ECO:0000313" key="1">
    <source>
        <dbReference type="EMBL" id="QTC91058.1"/>
    </source>
</evidence>
<organism evidence="1 2">
    <name type="scientific">Brevundimonas goettingensis</name>
    <dbReference type="NCBI Taxonomy" id="2774190"/>
    <lineage>
        <taxon>Bacteria</taxon>
        <taxon>Pseudomonadati</taxon>
        <taxon>Pseudomonadota</taxon>
        <taxon>Alphaproteobacteria</taxon>
        <taxon>Caulobacterales</taxon>
        <taxon>Caulobacteraceae</taxon>
        <taxon>Brevundimonas</taxon>
    </lineage>
</organism>
<dbReference type="EMBL" id="CP062222">
    <property type="protein sequence ID" value="QTC91058.1"/>
    <property type="molecule type" value="Genomic_DNA"/>
</dbReference>
<evidence type="ECO:0008006" key="3">
    <source>
        <dbReference type="Google" id="ProtNLM"/>
    </source>
</evidence>
<reference evidence="1" key="1">
    <citation type="submission" date="2020-09" db="EMBL/GenBank/DDBJ databases">
        <title>Brevundimonas sp. LVF2 isolated from a puddle in Goettingen, Germany.</title>
        <authorList>
            <person name="Friedrich I."/>
            <person name="Klassen A."/>
            <person name="Hannes N."/>
            <person name="Schneider D."/>
            <person name="Hertel R."/>
            <person name="Daniel R."/>
        </authorList>
    </citation>
    <scope>NUCLEOTIDE SEQUENCE</scope>
    <source>
        <strain evidence="1">LVF2</strain>
    </source>
</reference>
<dbReference type="RefSeq" id="WP_207870040.1">
    <property type="nucleotide sequence ID" value="NZ_CP062222.1"/>
</dbReference>
<gene>
    <name evidence="1" type="ORF">IFJ75_17855</name>
</gene>
<name>A0A975GVU7_9CAUL</name>
<proteinExistence type="predicted"/>
<dbReference type="KEGG" id="bgoe:IFJ75_17855"/>
<dbReference type="AlphaFoldDB" id="A0A975GVU7"/>
<dbReference type="Proteomes" id="UP000663918">
    <property type="component" value="Chromosome"/>
</dbReference>
<accession>A0A975GVU7</accession>
<protein>
    <recommendedName>
        <fullName evidence="3">DUF2267 domain-containing protein</fullName>
    </recommendedName>
</protein>
<keyword evidence="2" id="KW-1185">Reference proteome</keyword>
<sequence length="144" mass="14389">MNNTISIEDVMSQASAKAGQEPDQARAALIGALGLLEKHAAPEARDAFYAAVPGAADLALSPEAKPRGGGLMGGLMKSAGGVSGAAIGDAMGLLDRLKRVGIGKDELKRLLPAARDAVTGATGRDWMGEAVKTVPGVGALLGDG</sequence>
<evidence type="ECO:0000313" key="2">
    <source>
        <dbReference type="Proteomes" id="UP000663918"/>
    </source>
</evidence>